<reference evidence="3 4" key="1">
    <citation type="submission" date="2018-11" db="EMBL/GenBank/DDBJ databases">
        <title>Genomes From Bacteria Associated with the Canine Oral Cavity: a Test Case for Automated Genome-Based Taxonomic Assignment.</title>
        <authorList>
            <person name="Coil D.A."/>
            <person name="Jospin G."/>
            <person name="Darling A.E."/>
            <person name="Wallis C."/>
            <person name="Davis I.J."/>
            <person name="Harris S."/>
            <person name="Eisen J.A."/>
            <person name="Holcombe L.J."/>
            <person name="O'Flynn C."/>
        </authorList>
    </citation>
    <scope>NUCLEOTIDE SEQUENCE [LARGE SCALE GENOMIC DNA]</scope>
    <source>
        <strain evidence="3 4">COT-280</strain>
    </source>
</reference>
<evidence type="ECO:0000259" key="2">
    <source>
        <dbReference type="Pfam" id="PF11638"/>
    </source>
</evidence>
<protein>
    <submittedName>
        <fullName evidence="3">Chromosomal replication initiator protein DnaA</fullName>
    </submittedName>
</protein>
<sequence>MTLAEFWPQCLRLLHTELSEQQFKLAIAPLTVGVENGEWVVYAKNHFTANMLRSQYAAKLVEIQKKIAPEAPVLQFKIGTGKHYPMAEPLEAQRVEAQRAEAQRAEAQRAEAQRAEAQRAEAQRTEAQRTEAQRTEAQRTEAQRTEAQRTEA</sequence>
<evidence type="ECO:0000313" key="4">
    <source>
        <dbReference type="Proteomes" id="UP000269923"/>
    </source>
</evidence>
<dbReference type="InterPro" id="IPR038454">
    <property type="entry name" value="DnaA_N_sf"/>
</dbReference>
<dbReference type="Pfam" id="PF11638">
    <property type="entry name" value="DnaA_N"/>
    <property type="match status" value="1"/>
</dbReference>
<organism evidence="3 4">
    <name type="scientific">Conchiformibius steedae</name>
    <dbReference type="NCBI Taxonomy" id="153493"/>
    <lineage>
        <taxon>Bacteria</taxon>
        <taxon>Pseudomonadati</taxon>
        <taxon>Pseudomonadota</taxon>
        <taxon>Betaproteobacteria</taxon>
        <taxon>Neisseriales</taxon>
        <taxon>Neisseriaceae</taxon>
        <taxon>Conchiformibius</taxon>
    </lineage>
</organism>
<dbReference type="EMBL" id="RQYC01000011">
    <property type="protein sequence ID" value="RRD89770.1"/>
    <property type="molecule type" value="Genomic_DNA"/>
</dbReference>
<dbReference type="InterPro" id="IPR024633">
    <property type="entry name" value="DnaA_N_dom"/>
</dbReference>
<keyword evidence="4" id="KW-1185">Reference proteome</keyword>
<evidence type="ECO:0000256" key="1">
    <source>
        <dbReference type="SAM" id="MobiDB-lite"/>
    </source>
</evidence>
<accession>A0A3P2A6B7</accession>
<dbReference type="Gene3D" id="3.30.300.180">
    <property type="match status" value="1"/>
</dbReference>
<dbReference type="AlphaFoldDB" id="A0A3P2A6B7"/>
<dbReference type="Proteomes" id="UP000269923">
    <property type="component" value="Unassembled WGS sequence"/>
</dbReference>
<feature type="region of interest" description="Disordered" evidence="1">
    <location>
        <begin position="89"/>
        <end position="152"/>
    </location>
</feature>
<evidence type="ECO:0000313" key="3">
    <source>
        <dbReference type="EMBL" id="RRD89770.1"/>
    </source>
</evidence>
<feature type="domain" description="DnaA N-terminal" evidence="2">
    <location>
        <begin position="5"/>
        <end position="62"/>
    </location>
</feature>
<name>A0A3P2A6B7_9NEIS</name>
<proteinExistence type="predicted"/>
<gene>
    <name evidence="3" type="ORF">EII21_07860</name>
</gene>
<comment type="caution">
    <text evidence="3">The sequence shown here is derived from an EMBL/GenBank/DDBJ whole genome shotgun (WGS) entry which is preliminary data.</text>
</comment>
<dbReference type="RefSeq" id="WP_311767869.1">
    <property type="nucleotide sequence ID" value="NZ_RQYC01000011.1"/>
</dbReference>
<feature type="non-terminal residue" evidence="3">
    <location>
        <position position="152"/>
    </location>
</feature>
<feature type="compositionally biased region" description="Basic and acidic residues" evidence="1">
    <location>
        <begin position="91"/>
        <end position="152"/>
    </location>
</feature>